<reference evidence="1 2" key="1">
    <citation type="submission" date="2015-07" db="EMBL/GenBank/DDBJ databases">
        <title>Emmonsia species relationships and genome sequence.</title>
        <authorList>
            <consortium name="The Broad Institute Genomics Platform"/>
            <person name="Cuomo C.A."/>
            <person name="Munoz J.F."/>
            <person name="Imamovic A."/>
            <person name="Priest M.E."/>
            <person name="Young S."/>
            <person name="Clay O.K."/>
            <person name="McEwen J.G."/>
        </authorList>
    </citation>
    <scope>NUCLEOTIDE SEQUENCE [LARGE SCALE GENOMIC DNA]</scope>
    <source>
        <strain evidence="1 2">UAMH 9510</strain>
    </source>
</reference>
<proteinExistence type="predicted"/>
<dbReference type="AlphaFoldDB" id="A0A1J9QEN7"/>
<organism evidence="1 2">
    <name type="scientific">Emergomyces pasteurianus Ep9510</name>
    <dbReference type="NCBI Taxonomy" id="1447872"/>
    <lineage>
        <taxon>Eukaryota</taxon>
        <taxon>Fungi</taxon>
        <taxon>Dikarya</taxon>
        <taxon>Ascomycota</taxon>
        <taxon>Pezizomycotina</taxon>
        <taxon>Eurotiomycetes</taxon>
        <taxon>Eurotiomycetidae</taxon>
        <taxon>Onygenales</taxon>
        <taxon>Ajellomycetaceae</taxon>
        <taxon>Emergomyces</taxon>
    </lineage>
</organism>
<gene>
    <name evidence="1" type="ORF">AJ78_01355</name>
</gene>
<dbReference type="Proteomes" id="UP000182235">
    <property type="component" value="Unassembled WGS sequence"/>
</dbReference>
<evidence type="ECO:0000313" key="2">
    <source>
        <dbReference type="Proteomes" id="UP000182235"/>
    </source>
</evidence>
<protein>
    <submittedName>
        <fullName evidence="1">Uncharacterized protein</fullName>
    </submittedName>
</protein>
<dbReference type="EMBL" id="LGRN01000029">
    <property type="protein sequence ID" value="OJD18659.1"/>
    <property type="molecule type" value="Genomic_DNA"/>
</dbReference>
<evidence type="ECO:0000313" key="1">
    <source>
        <dbReference type="EMBL" id="OJD18659.1"/>
    </source>
</evidence>
<name>A0A1J9QEN7_9EURO</name>
<accession>A0A1J9QEN7</accession>
<keyword evidence="2" id="KW-1185">Reference proteome</keyword>
<comment type="caution">
    <text evidence="1">The sequence shown here is derived from an EMBL/GenBank/DDBJ whole genome shotgun (WGS) entry which is preliminary data.</text>
</comment>
<sequence>MPREVIVLGANHNAAAEFSEGGSENIDGRYFSEPYPRFMSGHSCAMDNTSSTTFRPSPLSAMEGIMELVVGEASDMPGRPEELKGNSPERPYETIPFEQQPTLAMREPDNDKLRRSDELQTLWIAGNVQYPFGKFVALGILVRDPSAIVGLSQTDRTIRSRKLPNHTSAHINIDSRESPVERVEQLVPLSYFQPFPSPSWSTFETPGEM</sequence>
<dbReference type="VEuPathDB" id="FungiDB:AJ78_01355"/>